<proteinExistence type="predicted"/>
<evidence type="ECO:0000313" key="4">
    <source>
        <dbReference type="Proteomes" id="UP000237839"/>
    </source>
</evidence>
<dbReference type="RefSeq" id="WP_105531840.1">
    <property type="nucleotide sequence ID" value="NZ_PUGF01000009.1"/>
</dbReference>
<evidence type="ECO:0000313" key="3">
    <source>
        <dbReference type="EMBL" id="PRC93102.1"/>
    </source>
</evidence>
<dbReference type="AlphaFoldDB" id="A0A2S9GZD9"/>
<name>A0A2S9GZD9_9BURK</name>
<dbReference type="OrthoDB" id="8913439at2"/>
<sequence length="198" mass="22450">MINYVMHDSKTGEIIQWGTCSDGQMHEYKRDGVDVVEGDGNPDTHFVENGLIHLYSDIELSLKNNVPEGFIWKMPERILVDQRDLSMVKEQAWNRIKNERNLAESANFICNGAVYQADKERIPLAMQTALQAKLDGTVFTIDWVLADNSTITLTASDMINVGTALNKQMAEVNEKSQRLRQEIHQATSIAEIDLINWV</sequence>
<feature type="coiled-coil region" evidence="1">
    <location>
        <begin position="162"/>
        <end position="189"/>
    </location>
</feature>
<comment type="caution">
    <text evidence="3">The sequence shown here is derived from an EMBL/GenBank/DDBJ whole genome shotgun (WGS) entry which is preliminary data.</text>
</comment>
<evidence type="ECO:0000256" key="1">
    <source>
        <dbReference type="SAM" id="Coils"/>
    </source>
</evidence>
<accession>A0A2S9GZD9</accession>
<keyword evidence="4" id="KW-1185">Reference proteome</keyword>
<organism evidence="3 4">
    <name type="scientific">Solimicrobium silvestre</name>
    <dbReference type="NCBI Taxonomy" id="2099400"/>
    <lineage>
        <taxon>Bacteria</taxon>
        <taxon>Pseudomonadati</taxon>
        <taxon>Pseudomonadota</taxon>
        <taxon>Betaproteobacteria</taxon>
        <taxon>Burkholderiales</taxon>
        <taxon>Oxalobacteraceae</taxon>
        <taxon>Solimicrobium</taxon>
    </lineage>
</organism>
<dbReference type="EMBL" id="PUGF01000009">
    <property type="protein sequence ID" value="PRC93102.1"/>
    <property type="molecule type" value="Genomic_DNA"/>
</dbReference>
<dbReference type="InterPro" id="IPR025484">
    <property type="entry name" value="DUF4376"/>
</dbReference>
<protein>
    <recommendedName>
        <fullName evidence="2">DUF4376 domain-containing protein</fullName>
    </recommendedName>
</protein>
<evidence type="ECO:0000259" key="2">
    <source>
        <dbReference type="Pfam" id="PF14301"/>
    </source>
</evidence>
<gene>
    <name evidence="3" type="ORF">S2091_2188</name>
</gene>
<feature type="domain" description="DUF4376" evidence="2">
    <location>
        <begin position="88"/>
        <end position="195"/>
    </location>
</feature>
<keyword evidence="1" id="KW-0175">Coiled coil</keyword>
<dbReference type="Proteomes" id="UP000237839">
    <property type="component" value="Unassembled WGS sequence"/>
</dbReference>
<reference evidence="3 4" key="1">
    <citation type="submission" date="2018-02" db="EMBL/GenBank/DDBJ databases">
        <title>Solimicrobium silvestre gen. nov., sp. nov., isolated from alpine forest soil.</title>
        <authorList>
            <person name="Margesin R."/>
            <person name="Albuquerque L."/>
            <person name="Zhang D.-C."/>
            <person name="Froufe H.J.C."/>
            <person name="Severino R."/>
            <person name="Roxo I."/>
            <person name="Egas C."/>
            <person name="Da Costa M.S."/>
        </authorList>
    </citation>
    <scope>NUCLEOTIDE SEQUENCE [LARGE SCALE GENOMIC DNA]</scope>
    <source>
        <strain evidence="3 4">S20-91</strain>
    </source>
</reference>
<dbReference type="Pfam" id="PF14301">
    <property type="entry name" value="DUF4376"/>
    <property type="match status" value="1"/>
</dbReference>